<feature type="domain" description="MAM" evidence="3">
    <location>
        <begin position="748"/>
        <end position="926"/>
    </location>
</feature>
<dbReference type="SUPFAM" id="SSF49265">
    <property type="entry name" value="Fibronectin type III"/>
    <property type="match status" value="6"/>
</dbReference>
<evidence type="ECO:0000313" key="5">
    <source>
        <dbReference type="EMBL" id="GGE11781.1"/>
    </source>
</evidence>
<dbReference type="InterPro" id="IPR026444">
    <property type="entry name" value="Secre_tail"/>
</dbReference>
<feature type="domain" description="Fibronectin type-III" evidence="4">
    <location>
        <begin position="442"/>
        <end position="532"/>
    </location>
</feature>
<feature type="domain" description="Fibronectin type-III" evidence="4">
    <location>
        <begin position="1812"/>
        <end position="1904"/>
    </location>
</feature>
<dbReference type="Pfam" id="PF14344">
    <property type="entry name" value="DUF4397"/>
    <property type="match status" value="1"/>
</dbReference>
<proteinExistence type="predicted"/>
<accession>A0A917E7H2</accession>
<feature type="domain" description="MAM" evidence="3">
    <location>
        <begin position="271"/>
        <end position="442"/>
    </location>
</feature>
<name>A0A917E7H2_9FLAO</name>
<dbReference type="PROSITE" id="PS50853">
    <property type="entry name" value="FN3"/>
    <property type="match status" value="11"/>
</dbReference>
<comment type="caution">
    <text evidence="5">The sequence shown here is derived from an EMBL/GenBank/DDBJ whole genome shotgun (WGS) entry which is preliminary data.</text>
</comment>
<feature type="domain" description="Fibronectin type-III" evidence="4">
    <location>
        <begin position="2006"/>
        <end position="2102"/>
    </location>
</feature>
<dbReference type="Pfam" id="PF00041">
    <property type="entry name" value="fn3"/>
    <property type="match status" value="4"/>
</dbReference>
<reference evidence="5 6" key="1">
    <citation type="journal article" date="2014" name="Int. J. Syst. Evol. Microbiol.">
        <title>Complete genome sequence of Corynebacterium casei LMG S-19264T (=DSM 44701T), isolated from a smear-ripened cheese.</title>
        <authorList>
            <consortium name="US DOE Joint Genome Institute (JGI-PGF)"/>
            <person name="Walter F."/>
            <person name="Albersmeier A."/>
            <person name="Kalinowski J."/>
            <person name="Ruckert C."/>
        </authorList>
    </citation>
    <scope>NUCLEOTIDE SEQUENCE [LARGE SCALE GENOMIC DNA]</scope>
    <source>
        <strain evidence="5 6">CGMCC 1.12925</strain>
    </source>
</reference>
<dbReference type="EMBL" id="BMGL01000006">
    <property type="protein sequence ID" value="GGE11781.1"/>
    <property type="molecule type" value="Genomic_DNA"/>
</dbReference>
<feature type="domain" description="Fibronectin type-III" evidence="4">
    <location>
        <begin position="641"/>
        <end position="741"/>
    </location>
</feature>
<dbReference type="SMART" id="SM00060">
    <property type="entry name" value="FN3"/>
    <property type="match status" value="11"/>
</dbReference>
<dbReference type="PROSITE" id="PS50060">
    <property type="entry name" value="MAM_2"/>
    <property type="match status" value="3"/>
</dbReference>
<dbReference type="PANTHER" id="PTHR46708:SF2">
    <property type="entry name" value="FIBRONECTIN TYPE-III DOMAIN-CONTAINING PROTEIN"/>
    <property type="match status" value="1"/>
</dbReference>
<feature type="domain" description="MAM" evidence="3">
    <location>
        <begin position="1236"/>
        <end position="1409"/>
    </location>
</feature>
<dbReference type="InterPro" id="IPR003961">
    <property type="entry name" value="FN3_dom"/>
</dbReference>
<dbReference type="NCBIfam" id="TIGR04183">
    <property type="entry name" value="Por_Secre_tail"/>
    <property type="match status" value="1"/>
</dbReference>
<feature type="domain" description="Fibronectin type-III" evidence="4">
    <location>
        <begin position="1908"/>
        <end position="2002"/>
    </location>
</feature>
<feature type="domain" description="Fibronectin type-III" evidence="4">
    <location>
        <begin position="1135"/>
        <end position="1230"/>
    </location>
</feature>
<dbReference type="InterPro" id="IPR000998">
    <property type="entry name" value="MAM_dom"/>
</dbReference>
<dbReference type="CDD" id="cd00063">
    <property type="entry name" value="FN3"/>
    <property type="match status" value="10"/>
</dbReference>
<dbReference type="PANTHER" id="PTHR46708">
    <property type="entry name" value="TENASCIN"/>
    <property type="match status" value="1"/>
</dbReference>
<dbReference type="InterPro" id="IPR013320">
    <property type="entry name" value="ConA-like_dom_sf"/>
</dbReference>
<dbReference type="Proteomes" id="UP000599688">
    <property type="component" value="Unassembled WGS sequence"/>
</dbReference>
<dbReference type="GO" id="GO:0005975">
    <property type="term" value="P:carbohydrate metabolic process"/>
    <property type="evidence" value="ECO:0007669"/>
    <property type="project" value="UniProtKB-ARBA"/>
</dbReference>
<sequence length="2422" mass="263746">MLSKNERTIPYLPFFVNETTEVQFIHNAPDPNLELVDIYVNGSLFLDDVNFRSASAFLSIPANEAVDIGVALGNSSTATEAFFTTTLNLVDTDKYLIVANGVQNTGQFDASENSNIEFSLDVFQGARENAIAIAGNTDILIHHGATDLPNIDLDEITVPVPNFITNLAYTNFEDYTQIATNNYSIQPVLSSSQTELEIYDLPLSELVLQNKAVTLLTSGFLNPELNQNGPEFGLWLAQPEGGDLIELPFQGECITSLAPFSENFSGQDWAPGAAFENTGDSIDECWTRIPDNLINIYAWGTGNSSSQIFNSGPGSAFQGNNFLYTKPFGQLGDQAEFISPVINTNNLDTPALSFYYFMFGNDVGSLEVEVKEFGSENWINIFNVSGEQQTSPDEEWLDQEIELTNYTNTKIQIKFTAIRGLQFANAIALDLIEVREATTCIKPSNASITQISDTSAQINWNTQSNPVNWFVFLEGVNPQTATPIAEGTTASNNTTVSGLNENTNYQVYLRSDCDVDGFSVLDGPINFSTAACPIEEQCEFTFNLLDDFGDGWNGNIVELRQDGQLVANLGADFESGDNFTETHLLCTGSTIELIWLNEGSFANEVGLNLVDPFNEVLYELNFDSGNQRGSTIFNFTSACTPPTCPKVTNVQAFNIVNDGVDLSWNAEPEASLGYTWLIFNQGANPATASPVFSESVDQSTNNVSISGLSPAQSYDAYVIANCAADDDSDFSDVVSFNTSCSTLMAPVFENFSSSQWVSGTGFNNANSEISECWERETTGYFWGTKSGASSINSTGPSGAFQGSNYIYAVGTLGNNGQTTTITSPQINLQNLTNPGISFYYFMRGNNIGELSLEVKSVNTSNWVELENIVGAQQTNIDDNWEEVIISLNAFEGETIEFRFVATRGNGFSSDIAIDAIEVNEVNPCLRPKNLEINNIDIDGAELTWTPADASATGFTWEIYPEGANPENATPVAEGTTPSNTTTAIITGLDADTTYDAYVFAECDEGEFSNLSLPISFSTLICNANETCVYTFELLDGFGDGWNGNTMSVLQNGIEIAVLGENFSSGNNFTETVSLCSNVNVELFWNIGGSFANEVGVTVLNPFDEEVYEKSPGEGSQGSTLTTFTSDCDAPDGCFPPLNFEVVQVTTDTVELSWDNIGSAISGYNWFIFNEDDNPQNTPPVANGSTNFEVNSVVISGLSENTNYKAFIRSDCGFTGVSSASDPLFFNTPCSPLATPYVVDFESDDWSPQNSGNESIGDCWNRSPEFEIGTYSWLSFSDNFINNPVGDNVIIITNQFGNSGDQAIIELPALDLSNLDEPSFNYFYSLTGSDVGTYAVEIKEISTSTWTNLKTYNTAEQSNLSDEFVREIFDLANFANQTVNIRFVATRSAANSVFFAIDDLRVDELPVCNPPLSLSIDNITTESAELTFNEDESAFEGYTWFAFESGADPETETPIATGTTNSPNAILIDGLSPASTYDVYVQSNCFNNEESELSESVTFSTEVCEEEEKCTYTFLLEDSAGNGWNGASMQVFQNGILVETIGENFSTGSESSVTVSLCADVTTELIWNNAGIAASELGISIIDPFNEEIYNSSTQSISPGQTIFSFTSNCTPPICPEPINVEVTNILQTEATLSWDEVDVTQQSFNWSVYLEGESPDFATPIASGTITSEDTTVVVNNLEINTTYQVYIQAICEFSESELTTAVEFTTFGECNAPENIVVDEVLINEVTFSWDDFTNALNGYIWEVYLSSEDQETATPSFSGTLAAGETSVTVTGLTELTDYNFYIQSDCNVVESDFSLAIPFSTIGDCVEPNGVDFQIDEVTQTSVLFSWSASLEDPGTYSYVVHTQGEGPDVSTAITSWITTTPNGFSDDLEPGTTYDVYIRNNCSFGFSDFVGPFTFTTLDPECEVPSNILITNISQDEITLSWSGVDLATNGYVWYIFDDEANLETDSPLDTGIVDSEETSVVIDGLSEDTAYQVVLQSDCDLNLSELSTPIQFVTENLVCETPDNLGVTLITDSTATLSWNETADSPIMEFNGYTWFIYNDGDIPGTDVPVFTGSTNDTFVDVSNLIPETTYQAYVQANCELDDSNLSAPVTFTTTDALGACQPAENITVSNISQTSIFLTWNPPADSPVVEYEWVIRETVTGFPIYSSGFVDPSVTEVSIDNLEPNTEYLANVVTDCGTQFRIPGESFAFTTLDVNDLPPNDDICNAIMIPEFSTVIGDNTNATVQTNEPTASCFSSNIESTVWFTYVAPSSSESDIIISALANTGIANVAVYEAVEDCTDLTSLVEVACAVGMGTGEQTMVSPSGLTQGETYYIQVNFDAANEGTFEISLETNFSNQDFNKLQISLYPNPANNILNVEAPENIEDIIIYNMLGQQVYKQKYNQNLVAVPVSNLQSGQYFAKVIINGKTFVEAFIKD</sequence>
<feature type="domain" description="Fibronectin type-III" evidence="4">
    <location>
        <begin position="1713"/>
        <end position="1807"/>
    </location>
</feature>
<keyword evidence="2" id="KW-0677">Repeat</keyword>
<dbReference type="InterPro" id="IPR036116">
    <property type="entry name" value="FN3_sf"/>
</dbReference>
<dbReference type="Pfam" id="PF18962">
    <property type="entry name" value="Por_Secre_tail"/>
    <property type="match status" value="1"/>
</dbReference>
<evidence type="ECO:0000256" key="2">
    <source>
        <dbReference type="ARBA" id="ARBA00022737"/>
    </source>
</evidence>
<evidence type="ECO:0000256" key="1">
    <source>
        <dbReference type="ARBA" id="ARBA00022729"/>
    </source>
</evidence>
<evidence type="ECO:0000313" key="6">
    <source>
        <dbReference type="Proteomes" id="UP000599688"/>
    </source>
</evidence>
<gene>
    <name evidence="5" type="ORF">GCM10010831_11560</name>
</gene>
<feature type="domain" description="Fibronectin type-III" evidence="4">
    <location>
        <begin position="1409"/>
        <end position="1503"/>
    </location>
</feature>
<dbReference type="GO" id="GO:0004553">
    <property type="term" value="F:hydrolase activity, hydrolyzing O-glycosyl compounds"/>
    <property type="evidence" value="ECO:0007669"/>
    <property type="project" value="UniProtKB-ARBA"/>
</dbReference>
<feature type="domain" description="Fibronectin type-III" evidence="4">
    <location>
        <begin position="926"/>
        <end position="1021"/>
    </location>
</feature>
<keyword evidence="6" id="KW-1185">Reference proteome</keyword>
<organism evidence="5 6">
    <name type="scientific">Psychroflexus salis</name>
    <dbReference type="NCBI Taxonomy" id="1526574"/>
    <lineage>
        <taxon>Bacteria</taxon>
        <taxon>Pseudomonadati</taxon>
        <taxon>Bacteroidota</taxon>
        <taxon>Flavobacteriia</taxon>
        <taxon>Flavobacteriales</taxon>
        <taxon>Flavobacteriaceae</taxon>
        <taxon>Psychroflexus</taxon>
    </lineage>
</organism>
<dbReference type="InterPro" id="IPR050991">
    <property type="entry name" value="ECM_Regulatory_Proteins"/>
</dbReference>
<dbReference type="Pfam" id="PF00629">
    <property type="entry name" value="MAM"/>
    <property type="match status" value="2"/>
</dbReference>
<feature type="domain" description="Fibronectin type-III" evidence="4">
    <location>
        <begin position="2108"/>
        <end position="2200"/>
    </location>
</feature>
<dbReference type="Gene3D" id="2.60.40.10">
    <property type="entry name" value="Immunoglobulins"/>
    <property type="match status" value="11"/>
</dbReference>
<dbReference type="SUPFAM" id="SSF49899">
    <property type="entry name" value="Concanavalin A-like lectins/glucanases"/>
    <property type="match status" value="3"/>
</dbReference>
<keyword evidence="1" id="KW-0732">Signal</keyword>
<dbReference type="GO" id="GO:0016020">
    <property type="term" value="C:membrane"/>
    <property type="evidence" value="ECO:0007669"/>
    <property type="project" value="InterPro"/>
</dbReference>
<feature type="domain" description="Fibronectin type-III" evidence="4">
    <location>
        <begin position="1616"/>
        <end position="1710"/>
    </location>
</feature>
<dbReference type="Gene3D" id="2.60.120.200">
    <property type="match status" value="3"/>
</dbReference>
<dbReference type="InterPro" id="IPR025510">
    <property type="entry name" value="DUF4397"/>
</dbReference>
<dbReference type="InterPro" id="IPR013783">
    <property type="entry name" value="Ig-like_fold"/>
</dbReference>
<dbReference type="SMART" id="SM00137">
    <property type="entry name" value="MAM"/>
    <property type="match status" value="1"/>
</dbReference>
<evidence type="ECO:0000259" key="4">
    <source>
        <dbReference type="PROSITE" id="PS50853"/>
    </source>
</evidence>
<protein>
    <submittedName>
        <fullName evidence="5">Uncharacterized protein</fullName>
    </submittedName>
</protein>
<evidence type="ECO:0000259" key="3">
    <source>
        <dbReference type="PROSITE" id="PS50060"/>
    </source>
</evidence>